<keyword evidence="2 6" id="KW-0812">Transmembrane</keyword>
<protein>
    <recommendedName>
        <fullName evidence="9">Polysaccharide biosynthesis domain-containing protein</fullName>
    </recommendedName>
</protein>
<keyword evidence="5 6" id="KW-0472">Membrane</keyword>
<gene>
    <name evidence="7" type="ORF">Dsin_031100</name>
</gene>
<evidence type="ECO:0000256" key="2">
    <source>
        <dbReference type="ARBA" id="ARBA00022692"/>
    </source>
</evidence>
<evidence type="ECO:0008006" key="9">
    <source>
        <dbReference type="Google" id="ProtNLM"/>
    </source>
</evidence>
<evidence type="ECO:0000313" key="7">
    <source>
        <dbReference type="EMBL" id="KAK3183814.1"/>
    </source>
</evidence>
<dbReference type="Pfam" id="PF21729">
    <property type="entry name" value="IRX15_IRX15L_GXM"/>
    <property type="match status" value="1"/>
</dbReference>
<evidence type="ECO:0000256" key="4">
    <source>
        <dbReference type="ARBA" id="ARBA00023034"/>
    </source>
</evidence>
<reference evidence="7" key="1">
    <citation type="journal article" date="2023" name="Plant J.">
        <title>Genome sequences and population genomics provide insights into the demographic history, inbreeding, and mutation load of two 'living fossil' tree species of Dipteronia.</title>
        <authorList>
            <person name="Feng Y."/>
            <person name="Comes H.P."/>
            <person name="Chen J."/>
            <person name="Zhu S."/>
            <person name="Lu R."/>
            <person name="Zhang X."/>
            <person name="Li P."/>
            <person name="Qiu J."/>
            <person name="Olsen K.M."/>
            <person name="Qiu Y."/>
        </authorList>
    </citation>
    <scope>NUCLEOTIDE SEQUENCE</scope>
    <source>
        <strain evidence="7">NBL</strain>
    </source>
</reference>
<feature type="transmembrane region" description="Helical" evidence="6">
    <location>
        <begin position="15"/>
        <end position="34"/>
    </location>
</feature>
<keyword evidence="4" id="KW-0333">Golgi apparatus</keyword>
<dbReference type="InterPro" id="IPR006514">
    <property type="entry name" value="IRX15/GXM/AGM"/>
</dbReference>
<dbReference type="PANTHER" id="PTHR31444">
    <property type="entry name" value="OS11G0490100 PROTEIN"/>
    <property type="match status" value="1"/>
</dbReference>
<sequence length="288" mass="31905">MIKNASRQFVVEKPLVVGALVTITMTGVLLIASLSRTISSSSFTYMYTNNGGSGAGSNTATQTQFLAIIHYATSKEIPELTHPEIRSAFDVLINLAPCNFLVFGLGHDSFMWAALNPRGTTLFLEEDPTLVHKILARAPALRIHTVTYPTQLYEAEHLVTSYKSEKTCVPPNVHLKGNSMCKLALSDMPDDVYNREWDVILIDGPRGYYAEAPGRMGAIFSAAVMARTRKNRGVTHVFLHDADRKVEKMYAEEFLCKKFMVKATGRLWHFAIPPGANVSKVGRGSRYC</sequence>
<dbReference type="GO" id="GO:0000139">
    <property type="term" value="C:Golgi membrane"/>
    <property type="evidence" value="ECO:0007669"/>
    <property type="project" value="UniProtKB-SubCell"/>
</dbReference>
<dbReference type="GO" id="GO:0045492">
    <property type="term" value="P:xylan biosynthetic process"/>
    <property type="evidence" value="ECO:0007669"/>
    <property type="project" value="InterPro"/>
</dbReference>
<proteinExistence type="predicted"/>
<keyword evidence="3 6" id="KW-1133">Transmembrane helix</keyword>
<keyword evidence="8" id="KW-1185">Reference proteome</keyword>
<accession>A0AAE0DS14</accession>
<name>A0AAE0DS14_9ROSI</name>
<dbReference type="NCBIfam" id="TIGR01627">
    <property type="entry name" value="A_thal_3515"/>
    <property type="match status" value="1"/>
</dbReference>
<evidence type="ECO:0000256" key="6">
    <source>
        <dbReference type="SAM" id="Phobius"/>
    </source>
</evidence>
<evidence type="ECO:0000256" key="5">
    <source>
        <dbReference type="ARBA" id="ARBA00023136"/>
    </source>
</evidence>
<evidence type="ECO:0000256" key="3">
    <source>
        <dbReference type="ARBA" id="ARBA00022989"/>
    </source>
</evidence>
<evidence type="ECO:0000256" key="1">
    <source>
        <dbReference type="ARBA" id="ARBA00004194"/>
    </source>
</evidence>
<comment type="subcellular location">
    <subcellularLocation>
        <location evidence="1">Golgi apparatus membrane</location>
        <topology evidence="1">Single-pass membrane protein</topology>
    </subcellularLocation>
</comment>
<comment type="caution">
    <text evidence="7">The sequence shown here is derived from an EMBL/GenBank/DDBJ whole genome shotgun (WGS) entry which is preliminary data.</text>
</comment>
<dbReference type="Proteomes" id="UP001281410">
    <property type="component" value="Unassembled WGS sequence"/>
</dbReference>
<dbReference type="EMBL" id="JANJYJ010000010">
    <property type="protein sequence ID" value="KAK3183814.1"/>
    <property type="molecule type" value="Genomic_DNA"/>
</dbReference>
<evidence type="ECO:0000313" key="8">
    <source>
        <dbReference type="Proteomes" id="UP001281410"/>
    </source>
</evidence>
<dbReference type="AlphaFoldDB" id="A0AAE0DS14"/>
<organism evidence="7 8">
    <name type="scientific">Dipteronia sinensis</name>
    <dbReference type="NCBI Taxonomy" id="43782"/>
    <lineage>
        <taxon>Eukaryota</taxon>
        <taxon>Viridiplantae</taxon>
        <taxon>Streptophyta</taxon>
        <taxon>Embryophyta</taxon>
        <taxon>Tracheophyta</taxon>
        <taxon>Spermatophyta</taxon>
        <taxon>Magnoliopsida</taxon>
        <taxon>eudicotyledons</taxon>
        <taxon>Gunneridae</taxon>
        <taxon>Pentapetalae</taxon>
        <taxon>rosids</taxon>
        <taxon>malvids</taxon>
        <taxon>Sapindales</taxon>
        <taxon>Sapindaceae</taxon>
        <taxon>Hippocastanoideae</taxon>
        <taxon>Acereae</taxon>
        <taxon>Dipteronia</taxon>
    </lineage>
</organism>